<proteinExistence type="predicted"/>
<dbReference type="Proteomes" id="UP000009070">
    <property type="component" value="Segment"/>
</dbReference>
<evidence type="ECO:0000313" key="1">
    <source>
        <dbReference type="EMBL" id="AAQ14638.1"/>
    </source>
</evidence>
<organismHost>
    <name type="scientific">Salmonella</name>
    <dbReference type="NCBI Taxonomy" id="590"/>
</organismHost>
<keyword evidence="2" id="KW-1185">Reference proteome</keyword>
<sequence>MYVSATCLVLSFLLDGFKRPPYSFLIASSTTDQIISSVISSYRSSSRSSEKSQIGKTTCTLLINE</sequence>
<dbReference type="EMBL" id="AF320576">
    <property type="protein sequence ID" value="AAQ14638.1"/>
    <property type="molecule type" value="Genomic_DNA"/>
</dbReference>
<protein>
    <submittedName>
        <fullName evidence="1">Uncharacterized protein</fullName>
    </submittedName>
</protein>
<evidence type="ECO:0000313" key="2">
    <source>
        <dbReference type="Proteomes" id="UP000009070"/>
    </source>
</evidence>
<organism evidence="1 2">
    <name type="scientific">Salmonella phage Felix O1 (isolate Felix O1-VT1)</name>
    <name type="common">Bacteriophage Felix O1</name>
    <dbReference type="NCBI Taxonomy" id="1283336"/>
    <lineage>
        <taxon>Viruses</taxon>
        <taxon>Duplodnaviria</taxon>
        <taxon>Heunggongvirae</taxon>
        <taxon>Uroviricota</taxon>
        <taxon>Caudoviricetes</taxon>
        <taxon>Andersonviridae</taxon>
        <taxon>Ounavirinae</taxon>
        <taxon>Felixounavirus</taxon>
        <taxon>Felixounavirus felixO1</taxon>
    </lineage>
</organism>
<accession>Q6KGN8</accession>
<name>Q6KGN8_BPFO1</name>
<reference evidence="1 2" key="1">
    <citation type="submission" date="2000-11" db="EMBL/GenBank/DDBJ databases">
        <title>Bacteriophage Felix O1: Genetic Characterization.</title>
        <authorList>
            <person name="Sriranganathan N."/>
            <person name="Whichard J.M."/>
            <person name="Pierson F.W."/>
            <person name="Kapur V."/>
            <person name="Weigt L.A."/>
        </authorList>
    </citation>
    <scope>NUCLEOTIDE SEQUENCE [LARGE SCALE GENOMIC DNA]</scope>
    <source>
        <strain evidence="1">Felix O1-VT1</strain>
    </source>
</reference>